<dbReference type="PANTHER" id="PTHR30518:SF2">
    <property type="entry name" value="ENDOLYTIC MUREIN TRANSGLYCOSYLASE"/>
    <property type="match status" value="1"/>
</dbReference>
<accession>A0A2S2DUZ9</accession>
<dbReference type="Gene3D" id="3.30.1490.480">
    <property type="entry name" value="Endolytic murein transglycosylase"/>
    <property type="match status" value="1"/>
</dbReference>
<dbReference type="Gene3D" id="3.30.160.60">
    <property type="entry name" value="Classic Zinc Finger"/>
    <property type="match status" value="1"/>
</dbReference>
<evidence type="ECO:0000256" key="4">
    <source>
        <dbReference type="ARBA" id="ARBA00023136"/>
    </source>
</evidence>
<dbReference type="NCBIfam" id="TIGR00247">
    <property type="entry name" value="endolytic transglycosylase MltG"/>
    <property type="match status" value="1"/>
</dbReference>
<protein>
    <recommendedName>
        <fullName evidence="7">Endolytic murein transglycosylase</fullName>
        <ecNumber evidence="7">4.2.2.29</ecNumber>
    </recommendedName>
    <alternativeName>
        <fullName evidence="7">Peptidoglycan lytic transglycosylase</fullName>
    </alternativeName>
    <alternativeName>
        <fullName evidence="7">Peptidoglycan polymerization terminase</fullName>
    </alternativeName>
</protein>
<evidence type="ECO:0000256" key="3">
    <source>
        <dbReference type="ARBA" id="ARBA00022989"/>
    </source>
</evidence>
<proteinExistence type="inferred from homology"/>
<evidence type="ECO:0000256" key="1">
    <source>
        <dbReference type="ARBA" id="ARBA00022475"/>
    </source>
</evidence>
<sequence length="344" mass="39839">MIDNKKFKIFILLFSLLAAMFSYYVWQVFKTPNFDVKADKPFVLLIPKGASFQTVLDTLDKHKLVRDQLSFRFLAKILSYPERVKAGRYLIYSESGNFEVIRKLRNGRQDAIRLVINTFRLKEDLAGKLAKQLPFDSTFIYKQLDSNEYVSQFGFNKETIPCMFIPNTYEILWTSSFESFMSKMNKEYTKFWTSERKEKAQKLALTPTEVGILASIVEGESKKSDEQSRIAGVYWNRLKTGMPLQADPTIVFAWKDFTIKRVTGKYTAISSPYNTYKLTGLPPGPISIPSPQVIDKVLSLERHSYLYFCAKEDFSGYHSFATSYEEHMQNARRYQSALNALKIK</sequence>
<dbReference type="KEGG" id="psez:HME7025_01322"/>
<dbReference type="GO" id="GO:0009252">
    <property type="term" value="P:peptidoglycan biosynthetic process"/>
    <property type="evidence" value="ECO:0007669"/>
    <property type="project" value="UniProtKB-UniRule"/>
</dbReference>
<keyword evidence="6 7" id="KW-0961">Cell wall biogenesis/degradation</keyword>
<evidence type="ECO:0000256" key="6">
    <source>
        <dbReference type="ARBA" id="ARBA00023316"/>
    </source>
</evidence>
<feature type="site" description="Important for catalytic activity" evidence="7">
    <location>
        <position position="220"/>
    </location>
</feature>
<feature type="transmembrane region" description="Helical" evidence="7">
    <location>
        <begin position="7"/>
        <end position="26"/>
    </location>
</feature>
<keyword evidence="2 7" id="KW-0812">Transmembrane</keyword>
<comment type="catalytic activity">
    <reaction evidence="7">
        <text>a peptidoglycan chain = a peptidoglycan chain with N-acetyl-1,6-anhydromuramyl-[peptide] at the reducing end + a peptidoglycan chain with N-acetylglucosamine at the non-reducing end.</text>
        <dbReference type="EC" id="4.2.2.29"/>
    </reaction>
</comment>
<dbReference type="GO" id="GO:0005886">
    <property type="term" value="C:plasma membrane"/>
    <property type="evidence" value="ECO:0007669"/>
    <property type="project" value="UniProtKB-SubCell"/>
</dbReference>
<dbReference type="Proteomes" id="UP000245468">
    <property type="component" value="Chromosome"/>
</dbReference>
<dbReference type="GO" id="GO:0008932">
    <property type="term" value="F:lytic endotransglycosylase activity"/>
    <property type="evidence" value="ECO:0007669"/>
    <property type="project" value="UniProtKB-UniRule"/>
</dbReference>
<keyword evidence="9" id="KW-1185">Reference proteome</keyword>
<keyword evidence="5 7" id="KW-0456">Lyase</keyword>
<keyword evidence="4 7" id="KW-0472">Membrane</keyword>
<comment type="similarity">
    <text evidence="7">Belongs to the transglycosylase MltG family.</text>
</comment>
<keyword evidence="1 7" id="KW-1003">Cell membrane</keyword>
<comment type="subcellular location">
    <subcellularLocation>
        <location evidence="7">Cell membrane</location>
        <topology evidence="7">Single-pass membrane protein</topology>
    </subcellularLocation>
</comment>
<dbReference type="GO" id="GO:0071555">
    <property type="term" value="P:cell wall organization"/>
    <property type="evidence" value="ECO:0007669"/>
    <property type="project" value="UniProtKB-KW"/>
</dbReference>
<dbReference type="AlphaFoldDB" id="A0A2S2DUZ9"/>
<dbReference type="Pfam" id="PF02618">
    <property type="entry name" value="YceG"/>
    <property type="match status" value="1"/>
</dbReference>
<reference evidence="9" key="1">
    <citation type="submission" date="2018-05" db="EMBL/GenBank/DDBJ databases">
        <title>Pseudarcicella sp. HME7025 Genome sequencing and assembly.</title>
        <authorList>
            <person name="Kim H."/>
            <person name="Kang H."/>
            <person name="Joh K."/>
        </authorList>
    </citation>
    <scope>NUCLEOTIDE SEQUENCE [LARGE SCALE GENOMIC DNA]</scope>
    <source>
        <strain evidence="9">HME7025</strain>
    </source>
</reference>
<evidence type="ECO:0000256" key="5">
    <source>
        <dbReference type="ARBA" id="ARBA00023239"/>
    </source>
</evidence>
<gene>
    <name evidence="7" type="primary">mltG</name>
    <name evidence="8" type="ORF">HME7025_01322</name>
</gene>
<dbReference type="EC" id="4.2.2.29" evidence="7"/>
<evidence type="ECO:0000256" key="2">
    <source>
        <dbReference type="ARBA" id="ARBA00022692"/>
    </source>
</evidence>
<dbReference type="InterPro" id="IPR003770">
    <property type="entry name" value="MLTG-like"/>
</dbReference>
<evidence type="ECO:0000256" key="7">
    <source>
        <dbReference type="HAMAP-Rule" id="MF_02065"/>
    </source>
</evidence>
<evidence type="ECO:0000313" key="8">
    <source>
        <dbReference type="EMBL" id="AWL09183.1"/>
    </source>
</evidence>
<dbReference type="HAMAP" id="MF_02065">
    <property type="entry name" value="MltG"/>
    <property type="match status" value="1"/>
</dbReference>
<name>A0A2S2DUZ9_9BACT</name>
<organism evidence="8 9">
    <name type="scientific">Aquirufa nivalisilvae</name>
    <dbReference type="NCBI Taxonomy" id="2516557"/>
    <lineage>
        <taxon>Bacteria</taxon>
        <taxon>Pseudomonadati</taxon>
        <taxon>Bacteroidota</taxon>
        <taxon>Cytophagia</taxon>
        <taxon>Cytophagales</taxon>
        <taxon>Flectobacillaceae</taxon>
        <taxon>Aquirufa</taxon>
    </lineage>
</organism>
<keyword evidence="3 7" id="KW-1133">Transmembrane helix</keyword>
<dbReference type="RefSeq" id="WP_109322882.1">
    <property type="nucleotide sequence ID" value="NZ_CP029346.1"/>
</dbReference>
<comment type="function">
    <text evidence="7">Functions as a peptidoglycan terminase that cleaves nascent peptidoglycan strands endolytically to terminate their elongation.</text>
</comment>
<dbReference type="EMBL" id="CP029346">
    <property type="protein sequence ID" value="AWL09183.1"/>
    <property type="molecule type" value="Genomic_DNA"/>
</dbReference>
<dbReference type="PANTHER" id="PTHR30518">
    <property type="entry name" value="ENDOLYTIC MUREIN TRANSGLYCOSYLASE"/>
    <property type="match status" value="1"/>
</dbReference>
<evidence type="ECO:0000313" key="9">
    <source>
        <dbReference type="Proteomes" id="UP000245468"/>
    </source>
</evidence>
<dbReference type="OrthoDB" id="9814591at2"/>